<dbReference type="EMBL" id="JAADYS010000475">
    <property type="protein sequence ID" value="KAF4469424.1"/>
    <property type="molecule type" value="Genomic_DNA"/>
</dbReference>
<evidence type="ECO:0000313" key="1">
    <source>
        <dbReference type="EMBL" id="KAF4469424.1"/>
    </source>
</evidence>
<keyword evidence="2" id="KW-1185">Reference proteome</keyword>
<organism evidence="1 2">
    <name type="scientific">Fusarium albosuccineum</name>
    <dbReference type="NCBI Taxonomy" id="1237068"/>
    <lineage>
        <taxon>Eukaryota</taxon>
        <taxon>Fungi</taxon>
        <taxon>Dikarya</taxon>
        <taxon>Ascomycota</taxon>
        <taxon>Pezizomycotina</taxon>
        <taxon>Sordariomycetes</taxon>
        <taxon>Hypocreomycetidae</taxon>
        <taxon>Hypocreales</taxon>
        <taxon>Nectriaceae</taxon>
        <taxon>Fusarium</taxon>
        <taxon>Fusarium decemcellulare species complex</taxon>
    </lineage>
</organism>
<comment type="caution">
    <text evidence="1">The sequence shown here is derived from an EMBL/GenBank/DDBJ whole genome shotgun (WGS) entry which is preliminary data.</text>
</comment>
<gene>
    <name evidence="1" type="ORF">FALBO_3667</name>
</gene>
<name>A0A8H4PBG0_9HYPO</name>
<accession>A0A8H4PBG0</accession>
<proteinExistence type="predicted"/>
<dbReference type="AlphaFoldDB" id="A0A8H4PBG0"/>
<reference evidence="1 2" key="1">
    <citation type="submission" date="2020-01" db="EMBL/GenBank/DDBJ databases">
        <title>Identification and distribution of gene clusters putatively required for synthesis of sphingolipid metabolism inhibitors in phylogenetically diverse species of the filamentous fungus Fusarium.</title>
        <authorList>
            <person name="Kim H.-S."/>
            <person name="Busman M."/>
            <person name="Brown D.W."/>
            <person name="Divon H."/>
            <person name="Uhlig S."/>
            <person name="Proctor R.H."/>
        </authorList>
    </citation>
    <scope>NUCLEOTIDE SEQUENCE [LARGE SCALE GENOMIC DNA]</scope>
    <source>
        <strain evidence="1 2">NRRL 20459</strain>
    </source>
</reference>
<evidence type="ECO:0000313" key="2">
    <source>
        <dbReference type="Proteomes" id="UP000554235"/>
    </source>
</evidence>
<sequence length="114" mass="12280">MIDRDRNADGFIETFVSMLPSSYGQELSTQSGTVAYIANPFDISTGNTPHVAGIPREVIGTRLAHLLNPRLLLGISTADVTGNFAKNGESSEYDYAANNITITTVTQEKLLSCL</sequence>
<dbReference type="Proteomes" id="UP000554235">
    <property type="component" value="Unassembled WGS sequence"/>
</dbReference>
<protein>
    <submittedName>
        <fullName evidence="1">Uncharacterized protein</fullName>
    </submittedName>
</protein>